<reference evidence="1 2" key="1">
    <citation type="submission" date="2023-05" db="EMBL/GenBank/DDBJ databases">
        <authorList>
            <person name="Yin Y."/>
            <person name="Lu Z."/>
        </authorList>
    </citation>
    <scope>NUCLEOTIDE SEQUENCE [LARGE SCALE GENOMIC DNA]</scope>
    <source>
        <strain evidence="1 2">ZM22</strain>
    </source>
</reference>
<evidence type="ECO:0008006" key="3">
    <source>
        <dbReference type="Google" id="ProtNLM"/>
    </source>
</evidence>
<dbReference type="EMBL" id="CP125947">
    <property type="protein sequence ID" value="WHS64413.1"/>
    <property type="molecule type" value="Genomic_DNA"/>
</dbReference>
<gene>
    <name evidence="1" type="ORF">QMY55_18185</name>
</gene>
<proteinExistence type="predicted"/>
<dbReference type="SUPFAM" id="SSF74653">
    <property type="entry name" value="TolA/TonB C-terminal domain"/>
    <property type="match status" value="1"/>
</dbReference>
<organism evidence="1 2">
    <name type="scientific">Comamonas resistens</name>
    <dbReference type="NCBI Taxonomy" id="3046670"/>
    <lineage>
        <taxon>Bacteria</taxon>
        <taxon>Pseudomonadati</taxon>
        <taxon>Pseudomonadota</taxon>
        <taxon>Betaproteobacteria</taxon>
        <taxon>Burkholderiales</taxon>
        <taxon>Comamonadaceae</taxon>
        <taxon>Comamonas</taxon>
    </lineage>
</organism>
<protein>
    <recommendedName>
        <fullName evidence="3">Energy transducer TonB</fullName>
    </recommendedName>
</protein>
<sequence>MPESSAPLPSLPLRKKAWLWASAAVSAACLLTACQTPPGGGVSSPSTPTVSKAYRRDAAQHLYDRNADRIYKGMLPPMLYAIGVLQVQLDSQGRIRNLHWMRKPSHAPEVVAEIERTVRAAAPFPATGSRSTVTYTDTWLWDRSGRFQLDTLSEGQLGQ</sequence>
<accession>A0ABY8SNB0</accession>
<name>A0ABY8SNB0_9BURK</name>
<evidence type="ECO:0000313" key="2">
    <source>
        <dbReference type="Proteomes" id="UP001240697"/>
    </source>
</evidence>
<dbReference type="RefSeq" id="WP_283485554.1">
    <property type="nucleotide sequence ID" value="NZ_CP125947.1"/>
</dbReference>
<dbReference type="Proteomes" id="UP001240697">
    <property type="component" value="Chromosome"/>
</dbReference>
<keyword evidence="2" id="KW-1185">Reference proteome</keyword>
<evidence type="ECO:0000313" key="1">
    <source>
        <dbReference type="EMBL" id="WHS64413.1"/>
    </source>
</evidence>